<name>A0A9X4E417_9NEIS</name>
<protein>
    <recommendedName>
        <fullName evidence="11">1,6-anhydro-N-acetylmuramyl-L-alanine amidase AmpD</fullName>
        <ecNumber evidence="5">3.5.1.28</ecNumber>
    </recommendedName>
    <alternativeName>
        <fullName evidence="12">N-acetylmuramoyl-L-alanine amidase</fullName>
    </alternativeName>
</protein>
<comment type="similarity">
    <text evidence="4">Belongs to the N-acetylmuramoyl-L-alanine amidase 2 family.</text>
</comment>
<dbReference type="EC" id="3.5.1.28" evidence="5"/>
<dbReference type="EMBL" id="CP146598">
    <property type="protein sequence ID" value="WWY03006.1"/>
    <property type="molecule type" value="Genomic_DNA"/>
</dbReference>
<comment type="catalytic activity">
    <reaction evidence="1">
        <text>Hydrolyzes the link between N-acetylmuramoyl residues and L-amino acid residues in certain cell-wall glycopeptides.</text>
        <dbReference type="EC" id="3.5.1.28"/>
    </reaction>
</comment>
<dbReference type="Proteomes" id="UP001149607">
    <property type="component" value="Chromosome"/>
</dbReference>
<dbReference type="InterPro" id="IPR051206">
    <property type="entry name" value="NAMLAA_amidase_2"/>
</dbReference>
<accession>A0A9X4E417</accession>
<evidence type="ECO:0000256" key="13">
    <source>
        <dbReference type="SAM" id="MobiDB-lite"/>
    </source>
</evidence>
<dbReference type="InterPro" id="IPR002502">
    <property type="entry name" value="Amidase_domain"/>
</dbReference>
<evidence type="ECO:0000256" key="4">
    <source>
        <dbReference type="ARBA" id="ARBA00007553"/>
    </source>
</evidence>
<keyword evidence="10" id="KW-0961">Cell wall biogenesis/degradation</keyword>
<evidence type="ECO:0000256" key="6">
    <source>
        <dbReference type="ARBA" id="ARBA00022490"/>
    </source>
</evidence>
<evidence type="ECO:0000256" key="3">
    <source>
        <dbReference type="ARBA" id="ARBA00004496"/>
    </source>
</evidence>
<dbReference type="Gene3D" id="3.40.80.10">
    <property type="entry name" value="Peptidoglycan recognition protein-like"/>
    <property type="match status" value="1"/>
</dbReference>
<keyword evidence="9" id="KW-0862">Zinc</keyword>
<keyword evidence="17" id="KW-1185">Reference proteome</keyword>
<dbReference type="SUPFAM" id="SSF55846">
    <property type="entry name" value="N-acetylmuramoyl-L-alanine amidase-like"/>
    <property type="match status" value="1"/>
</dbReference>
<dbReference type="GO" id="GO:0008745">
    <property type="term" value="F:N-acetylmuramoyl-L-alanine amidase activity"/>
    <property type="evidence" value="ECO:0007669"/>
    <property type="project" value="UniProtKB-EC"/>
</dbReference>
<dbReference type="InterPro" id="IPR036505">
    <property type="entry name" value="Amidase/PGRP_sf"/>
</dbReference>
<evidence type="ECO:0000256" key="8">
    <source>
        <dbReference type="ARBA" id="ARBA00022801"/>
    </source>
</evidence>
<dbReference type="GO" id="GO:0071555">
    <property type="term" value="P:cell wall organization"/>
    <property type="evidence" value="ECO:0007669"/>
    <property type="project" value="UniProtKB-KW"/>
</dbReference>
<dbReference type="CDD" id="cd06583">
    <property type="entry name" value="PGRP"/>
    <property type="match status" value="1"/>
</dbReference>
<gene>
    <name evidence="15" type="primary">ampD</name>
    <name evidence="15" type="ORF">ORY91_001762</name>
    <name evidence="16" type="ORF">V9W64_10015</name>
</gene>
<organism evidence="15">
    <name type="scientific">Neisseria leonii</name>
    <dbReference type="NCBI Taxonomy" id="2995413"/>
    <lineage>
        <taxon>Bacteria</taxon>
        <taxon>Pseudomonadati</taxon>
        <taxon>Pseudomonadota</taxon>
        <taxon>Betaproteobacteria</taxon>
        <taxon>Neisseriales</taxon>
        <taxon>Neisseriaceae</taxon>
        <taxon>Neisseria</taxon>
    </lineage>
</organism>
<dbReference type="GO" id="GO:0046872">
    <property type="term" value="F:metal ion binding"/>
    <property type="evidence" value="ECO:0007669"/>
    <property type="project" value="UniProtKB-KW"/>
</dbReference>
<dbReference type="PANTHER" id="PTHR30417:SF4">
    <property type="entry name" value="1,6-ANHYDRO-N-ACETYLMURAMYL-L-ALANINE AMIDASE AMPD"/>
    <property type="match status" value="1"/>
</dbReference>
<reference evidence="16" key="2">
    <citation type="submission" date="2024-02" db="EMBL/GenBank/DDBJ databases">
        <title>Neisseria leonii sp. nov.</title>
        <authorList>
            <person name="Boutroux M."/>
            <person name="Favre-Rochex S."/>
            <person name="Gorgette O."/>
            <person name="Touak G."/>
            <person name="Muhle E."/>
            <person name="Chesneau O."/>
            <person name="Clermont D."/>
            <person name="Rahi P."/>
        </authorList>
    </citation>
    <scope>NUCLEOTIDE SEQUENCE</scope>
    <source>
        <strain evidence="16">51.81</strain>
    </source>
</reference>
<feature type="region of interest" description="Disordered" evidence="13">
    <location>
        <begin position="1"/>
        <end position="22"/>
    </location>
</feature>
<evidence type="ECO:0000313" key="16">
    <source>
        <dbReference type="EMBL" id="WWY03006.1"/>
    </source>
</evidence>
<evidence type="ECO:0000256" key="1">
    <source>
        <dbReference type="ARBA" id="ARBA00001561"/>
    </source>
</evidence>
<dbReference type="Pfam" id="PF01510">
    <property type="entry name" value="Amidase_2"/>
    <property type="match status" value="1"/>
</dbReference>
<evidence type="ECO:0000256" key="12">
    <source>
        <dbReference type="ARBA" id="ARBA00042615"/>
    </source>
</evidence>
<comment type="subcellular location">
    <subcellularLocation>
        <location evidence="3">Cytoplasm</location>
    </subcellularLocation>
</comment>
<dbReference type="PANTHER" id="PTHR30417">
    <property type="entry name" value="N-ACETYLMURAMOYL-L-ALANINE AMIDASE AMID"/>
    <property type="match status" value="1"/>
</dbReference>
<evidence type="ECO:0000256" key="10">
    <source>
        <dbReference type="ARBA" id="ARBA00023316"/>
    </source>
</evidence>
<sequence length="180" mass="20035">MDQWQNGRWSGARQAVSPNCEPRPAGETVDLVVLHNISLPPFEYGTGAVEQLFTNCLDAAAHPFFGAVAGLCVSSHFLIARTGETVQFVSCDDMAYHAGVSQFEGREKCNRFSVGIELEGCDFEPFEEAQYAALTRLLDALMRRYPIRALTGHQDIAPGRKSDPGHFFDWHRLSAYPVKR</sequence>
<evidence type="ECO:0000313" key="17">
    <source>
        <dbReference type="Proteomes" id="UP001149607"/>
    </source>
</evidence>
<dbReference type="SMART" id="SM00644">
    <property type="entry name" value="Ami_2"/>
    <property type="match status" value="1"/>
</dbReference>
<dbReference type="AlphaFoldDB" id="A0A9X4E417"/>
<evidence type="ECO:0000256" key="7">
    <source>
        <dbReference type="ARBA" id="ARBA00022723"/>
    </source>
</evidence>
<comment type="cofactor">
    <cofactor evidence="2">
        <name>Zn(2+)</name>
        <dbReference type="ChEBI" id="CHEBI:29105"/>
    </cofactor>
</comment>
<keyword evidence="7" id="KW-0479">Metal-binding</keyword>
<evidence type="ECO:0000256" key="9">
    <source>
        <dbReference type="ARBA" id="ARBA00022833"/>
    </source>
</evidence>
<evidence type="ECO:0000313" key="15">
    <source>
        <dbReference type="EMBL" id="MDD9328339.1"/>
    </source>
</evidence>
<dbReference type="NCBIfam" id="NF008758">
    <property type="entry name" value="PRK11789.1"/>
    <property type="match status" value="1"/>
</dbReference>
<evidence type="ECO:0000256" key="11">
    <source>
        <dbReference type="ARBA" id="ARBA00039257"/>
    </source>
</evidence>
<proteinExistence type="inferred from homology"/>
<evidence type="ECO:0000259" key="14">
    <source>
        <dbReference type="SMART" id="SM00644"/>
    </source>
</evidence>
<dbReference type="GO" id="GO:0009253">
    <property type="term" value="P:peptidoglycan catabolic process"/>
    <property type="evidence" value="ECO:0007669"/>
    <property type="project" value="InterPro"/>
</dbReference>
<evidence type="ECO:0000256" key="5">
    <source>
        <dbReference type="ARBA" id="ARBA00011901"/>
    </source>
</evidence>
<dbReference type="GO" id="GO:0005737">
    <property type="term" value="C:cytoplasm"/>
    <property type="evidence" value="ECO:0007669"/>
    <property type="project" value="UniProtKB-SubCell"/>
</dbReference>
<dbReference type="EMBL" id="JAPQFL010000005">
    <property type="protein sequence ID" value="MDD9328339.1"/>
    <property type="molecule type" value="Genomic_DNA"/>
</dbReference>
<keyword evidence="8 15" id="KW-0378">Hydrolase</keyword>
<evidence type="ECO:0000256" key="2">
    <source>
        <dbReference type="ARBA" id="ARBA00001947"/>
    </source>
</evidence>
<dbReference type="RefSeq" id="WP_274585431.1">
    <property type="nucleotide sequence ID" value="NZ_CP146598.1"/>
</dbReference>
<feature type="domain" description="N-acetylmuramoyl-L-alanine amidase" evidence="14">
    <location>
        <begin position="17"/>
        <end position="165"/>
    </location>
</feature>
<reference evidence="15" key="1">
    <citation type="submission" date="2022-10" db="EMBL/GenBank/DDBJ databases">
        <authorList>
            <person name="Boutroux M."/>
        </authorList>
    </citation>
    <scope>NUCLEOTIDE SEQUENCE</scope>
    <source>
        <strain evidence="15">51.81</strain>
    </source>
</reference>
<keyword evidence="6" id="KW-0963">Cytoplasm</keyword>
<dbReference type="GO" id="GO:0009254">
    <property type="term" value="P:peptidoglycan turnover"/>
    <property type="evidence" value="ECO:0007669"/>
    <property type="project" value="TreeGrafter"/>
</dbReference>